<feature type="transmembrane region" description="Helical" evidence="8">
    <location>
        <begin position="67"/>
        <end position="92"/>
    </location>
</feature>
<evidence type="ECO:0000313" key="10">
    <source>
        <dbReference type="Proteomes" id="UP000612233"/>
    </source>
</evidence>
<dbReference type="PANTHER" id="PTHR30106">
    <property type="entry name" value="INNER MEMBRANE PROTEIN YEIH-RELATED"/>
    <property type="match status" value="1"/>
</dbReference>
<keyword evidence="3" id="KW-1003">Cell membrane</keyword>
<evidence type="ECO:0000256" key="3">
    <source>
        <dbReference type="ARBA" id="ARBA00022475"/>
    </source>
</evidence>
<keyword evidence="6 8" id="KW-0472">Membrane</keyword>
<reference evidence="9" key="1">
    <citation type="submission" date="2020-09" db="EMBL/GenBank/DDBJ databases">
        <authorList>
            <person name="Kim M.K."/>
        </authorList>
    </citation>
    <scope>NUCLEOTIDE SEQUENCE</scope>
    <source>
        <strain evidence="9">BT664</strain>
    </source>
</reference>
<evidence type="ECO:0000256" key="4">
    <source>
        <dbReference type="ARBA" id="ARBA00022692"/>
    </source>
</evidence>
<dbReference type="RefSeq" id="WP_191004252.1">
    <property type="nucleotide sequence ID" value="NZ_JACXAD010000005.1"/>
</dbReference>
<evidence type="ECO:0000256" key="1">
    <source>
        <dbReference type="ARBA" id="ARBA00004651"/>
    </source>
</evidence>
<feature type="transmembrane region" description="Helical" evidence="8">
    <location>
        <begin position="136"/>
        <end position="155"/>
    </location>
</feature>
<dbReference type="Pfam" id="PF03601">
    <property type="entry name" value="Cons_hypoth698"/>
    <property type="match status" value="1"/>
</dbReference>
<dbReference type="GO" id="GO:0005886">
    <property type="term" value="C:plasma membrane"/>
    <property type="evidence" value="ECO:0007669"/>
    <property type="project" value="UniProtKB-SubCell"/>
</dbReference>
<name>A0A927BC51_9BACT</name>
<protein>
    <submittedName>
        <fullName evidence="9">Sulfate exporter family transporter</fullName>
    </submittedName>
</protein>
<feature type="transmembrane region" description="Helical" evidence="8">
    <location>
        <begin position="260"/>
        <end position="277"/>
    </location>
</feature>
<feature type="region of interest" description="Disordered" evidence="7">
    <location>
        <begin position="1"/>
        <end position="38"/>
    </location>
</feature>
<feature type="transmembrane region" description="Helical" evidence="8">
    <location>
        <begin position="312"/>
        <end position="333"/>
    </location>
</feature>
<dbReference type="InterPro" id="IPR018383">
    <property type="entry name" value="UPF0324_pro"/>
</dbReference>
<feature type="transmembrane region" description="Helical" evidence="8">
    <location>
        <begin position="194"/>
        <end position="214"/>
    </location>
</feature>
<evidence type="ECO:0000256" key="5">
    <source>
        <dbReference type="ARBA" id="ARBA00022989"/>
    </source>
</evidence>
<keyword evidence="5 8" id="KW-1133">Transmembrane helix</keyword>
<comment type="caution">
    <text evidence="9">The sequence shown here is derived from an EMBL/GenBank/DDBJ whole genome shotgun (WGS) entry which is preliminary data.</text>
</comment>
<dbReference type="EMBL" id="JACXAD010000005">
    <property type="protein sequence ID" value="MBD2767434.1"/>
    <property type="molecule type" value="Genomic_DNA"/>
</dbReference>
<feature type="transmembrane region" description="Helical" evidence="8">
    <location>
        <begin position="345"/>
        <end position="364"/>
    </location>
</feature>
<evidence type="ECO:0000256" key="8">
    <source>
        <dbReference type="SAM" id="Phobius"/>
    </source>
</evidence>
<accession>A0A927BC51</accession>
<dbReference type="Proteomes" id="UP000612233">
    <property type="component" value="Unassembled WGS sequence"/>
</dbReference>
<feature type="transmembrane region" description="Helical" evidence="8">
    <location>
        <begin position="286"/>
        <end position="306"/>
    </location>
</feature>
<comment type="similarity">
    <text evidence="2">Belongs to the UPF0324 family.</text>
</comment>
<feature type="transmembrane region" description="Helical" evidence="8">
    <location>
        <begin position="226"/>
        <end position="248"/>
    </location>
</feature>
<evidence type="ECO:0000256" key="6">
    <source>
        <dbReference type="ARBA" id="ARBA00023136"/>
    </source>
</evidence>
<dbReference type="AlphaFoldDB" id="A0A927BC51"/>
<organism evidence="9 10">
    <name type="scientific">Hymenobacter montanus</name>
    <dbReference type="NCBI Taxonomy" id="2771359"/>
    <lineage>
        <taxon>Bacteria</taxon>
        <taxon>Pseudomonadati</taxon>
        <taxon>Bacteroidota</taxon>
        <taxon>Cytophagia</taxon>
        <taxon>Cytophagales</taxon>
        <taxon>Hymenobacteraceae</taxon>
        <taxon>Hymenobacter</taxon>
    </lineage>
</organism>
<proteinExistence type="inferred from homology"/>
<feature type="transmembrane region" description="Helical" evidence="8">
    <location>
        <begin position="167"/>
        <end position="188"/>
    </location>
</feature>
<keyword evidence="4 8" id="KW-0812">Transmembrane</keyword>
<evidence type="ECO:0000256" key="2">
    <source>
        <dbReference type="ARBA" id="ARBA00007977"/>
    </source>
</evidence>
<comment type="subcellular location">
    <subcellularLocation>
        <location evidence="1">Cell membrane</location>
        <topology evidence="1">Multi-pass membrane protein</topology>
    </subcellularLocation>
</comment>
<evidence type="ECO:0000256" key="7">
    <source>
        <dbReference type="SAM" id="MobiDB-lite"/>
    </source>
</evidence>
<feature type="transmembrane region" description="Helical" evidence="8">
    <location>
        <begin position="112"/>
        <end position="130"/>
    </location>
</feature>
<gene>
    <name evidence="9" type="ORF">IC235_05965</name>
</gene>
<keyword evidence="10" id="KW-1185">Reference proteome</keyword>
<dbReference type="PANTHER" id="PTHR30106:SF1">
    <property type="entry name" value="UPF0324 MEMBRANE PROTEIN FN0533"/>
    <property type="match status" value="1"/>
</dbReference>
<sequence length="367" mass="37940">MAPPIAPPGPRGPAPGTLANSTPGPGVAQGARETPAPVLGPAETTGFFRALHTSRQLLGHGFALRQIIFVLFGLFCLTPWASPPLALALGLVLAQTSGNPFLSQTKRATAKLLQFSVVGLGFGMNAHAAVQAGREGLLFTVVSICGTLTLGYFAGRWLGLGRHVAHLISCGTAICGGSAIAAVGPVLRAQDGEMSVALGTVFVLNVVALFAFPPIGHALALTQNQFGLWCAIAIHDTSSVVGAAAAYGDQALQVATTVKLARALWIIPVTVGTALLFKQPGVKAKVPYFILGFIAAMLVNTFVPAVRPLGPIITHLAKIGLTLTLFFIGAGLSVRVVKSVGGRPYLLGILLWLVVSTASLYVILHTI</sequence>
<evidence type="ECO:0000313" key="9">
    <source>
        <dbReference type="EMBL" id="MBD2767434.1"/>
    </source>
</evidence>
<feature type="compositionally biased region" description="Pro residues" evidence="7">
    <location>
        <begin position="1"/>
        <end position="13"/>
    </location>
</feature>